<accession>A0A845BT04</accession>
<name>A0A845BT04_9NEIS</name>
<reference evidence="2 3" key="1">
    <citation type="submission" date="2019-12" db="EMBL/GenBank/DDBJ databases">
        <title>Neisseriaceae gen. nov. sp. Genome sequencing and assembly.</title>
        <authorList>
            <person name="Liu Z."/>
            <person name="Li A."/>
        </authorList>
    </citation>
    <scope>NUCLEOTIDE SEQUENCE [LARGE SCALE GENOMIC DNA]</scope>
    <source>
        <strain evidence="2 3">B2N2-7</strain>
    </source>
</reference>
<keyword evidence="1" id="KW-0472">Membrane</keyword>
<evidence type="ECO:0000256" key="1">
    <source>
        <dbReference type="SAM" id="Phobius"/>
    </source>
</evidence>
<comment type="caution">
    <text evidence="2">The sequence shown here is derived from an EMBL/GenBank/DDBJ whole genome shotgun (WGS) entry which is preliminary data.</text>
</comment>
<dbReference type="AlphaFoldDB" id="A0A845BT04"/>
<feature type="transmembrane region" description="Helical" evidence="1">
    <location>
        <begin position="31"/>
        <end position="57"/>
    </location>
</feature>
<evidence type="ECO:0000313" key="2">
    <source>
        <dbReference type="EMBL" id="MXR37701.1"/>
    </source>
</evidence>
<organism evidence="2 3">
    <name type="scientific">Craterilacuibacter sinensis</name>
    <dbReference type="NCBI Taxonomy" id="2686017"/>
    <lineage>
        <taxon>Bacteria</taxon>
        <taxon>Pseudomonadati</taxon>
        <taxon>Pseudomonadota</taxon>
        <taxon>Betaproteobacteria</taxon>
        <taxon>Neisseriales</taxon>
        <taxon>Neisseriaceae</taxon>
        <taxon>Craterilacuibacter</taxon>
    </lineage>
</organism>
<protein>
    <recommendedName>
        <fullName evidence="4">DUF485 domain-containing protein</fullName>
    </recommendedName>
</protein>
<keyword evidence="1" id="KW-0812">Transmembrane</keyword>
<keyword evidence="3" id="KW-1185">Reference proteome</keyword>
<evidence type="ECO:0000313" key="3">
    <source>
        <dbReference type="Proteomes" id="UP000467214"/>
    </source>
</evidence>
<dbReference type="EMBL" id="WSSB01000011">
    <property type="protein sequence ID" value="MXR37701.1"/>
    <property type="molecule type" value="Genomic_DNA"/>
</dbReference>
<gene>
    <name evidence="2" type="ORF">GQF02_12025</name>
</gene>
<keyword evidence="1" id="KW-1133">Transmembrane helix</keyword>
<dbReference type="Proteomes" id="UP000467214">
    <property type="component" value="Unassembled WGS sequence"/>
</dbReference>
<dbReference type="RefSeq" id="WP_160797452.1">
    <property type="nucleotide sequence ID" value="NZ_WSSB01000011.1"/>
</dbReference>
<proteinExistence type="predicted"/>
<evidence type="ECO:0008006" key="4">
    <source>
        <dbReference type="Google" id="ProtNLM"/>
    </source>
</evidence>
<sequence length="63" mass="6716">MKTLLCCLTLLVVALYYGVLAYAPGLLAGRLAGWPLSILFALAAFAALFAITLFAALRRDDTP</sequence>